<sequence>MTVGATVAGLAAALVLTGCSSDGDDGGDKGRKDKGAASGGPSGAADSGAKGGSLEGSWVSQSGGRPVGLVITGGRASLIGTGQVCNGTAGNEQGRRTIKLKCSDGGTERSEGRVESVSGTTLKVLWEGHGKDEFVRAEGGKLPEGLPTAGLPQG</sequence>
<dbReference type="AlphaFoldDB" id="A0A516RB56"/>
<name>A0A516RB56_STRST</name>
<proteinExistence type="predicted"/>
<feature type="region of interest" description="Disordered" evidence="1">
    <location>
        <begin position="21"/>
        <end position="65"/>
    </location>
</feature>
<dbReference type="RefSeq" id="WP_144320205.1">
    <property type="nucleotide sequence ID" value="NZ_CP040916.1"/>
</dbReference>
<evidence type="ECO:0000313" key="3">
    <source>
        <dbReference type="Proteomes" id="UP000316806"/>
    </source>
</evidence>
<evidence type="ECO:0000256" key="1">
    <source>
        <dbReference type="SAM" id="MobiDB-lite"/>
    </source>
</evidence>
<organism evidence="2 3">
    <name type="scientific">Streptomyces spectabilis</name>
    <dbReference type="NCBI Taxonomy" id="68270"/>
    <lineage>
        <taxon>Bacteria</taxon>
        <taxon>Bacillati</taxon>
        <taxon>Actinomycetota</taxon>
        <taxon>Actinomycetes</taxon>
        <taxon>Kitasatosporales</taxon>
        <taxon>Streptomycetaceae</taxon>
        <taxon>Streptomyces</taxon>
    </lineage>
</organism>
<accession>A0A516RB56</accession>
<dbReference type="Proteomes" id="UP000316806">
    <property type="component" value="Chromosome"/>
</dbReference>
<gene>
    <name evidence="2" type="ORF">FH965_21845</name>
</gene>
<dbReference type="EMBL" id="CP040916">
    <property type="protein sequence ID" value="QDQ12881.1"/>
    <property type="molecule type" value="Genomic_DNA"/>
</dbReference>
<protein>
    <submittedName>
        <fullName evidence="2">Uncharacterized protein</fullName>
    </submittedName>
</protein>
<feature type="compositionally biased region" description="Basic and acidic residues" evidence="1">
    <location>
        <begin position="26"/>
        <end position="35"/>
    </location>
</feature>
<evidence type="ECO:0000313" key="2">
    <source>
        <dbReference type="EMBL" id="QDQ12881.1"/>
    </source>
</evidence>
<reference evidence="2 3" key="1">
    <citation type="journal article" date="2019" name="J. Ind. Microbiol. Biotechnol.">
        <title>The complete genomic sequence of Streptomyces spectabilis NRRL-2792 and identification of secondary metabolite biosynthetic gene clusters.</title>
        <authorList>
            <person name="Sinha A."/>
            <person name="Phillips-Salemka S."/>
            <person name="Niraula T.A."/>
            <person name="Short K.A."/>
            <person name="Niraula N.P."/>
        </authorList>
    </citation>
    <scope>NUCLEOTIDE SEQUENCE [LARGE SCALE GENOMIC DNA]</scope>
    <source>
        <strain evidence="2 3">NRRL 2792</strain>
    </source>
</reference>